<dbReference type="PROSITE" id="PS51257">
    <property type="entry name" value="PROKAR_LIPOPROTEIN"/>
    <property type="match status" value="1"/>
</dbReference>
<dbReference type="AlphaFoldDB" id="A0AA97K0F8"/>
<keyword evidence="1" id="KW-1133">Transmembrane helix</keyword>
<gene>
    <name evidence="3" type="primary">LOC129337264</name>
</gene>
<accession>A0AA97K0F8</accession>
<dbReference type="InterPro" id="IPR014807">
    <property type="entry name" value="Coa1"/>
</dbReference>
<dbReference type="GeneID" id="129337264"/>
<evidence type="ECO:0000313" key="2">
    <source>
        <dbReference type="Proteomes" id="UP001190640"/>
    </source>
</evidence>
<keyword evidence="1" id="KW-0472">Membrane</keyword>
<name>A0AA97K0F8_EUBMA</name>
<keyword evidence="2" id="KW-1185">Reference proteome</keyword>
<dbReference type="GO" id="GO:0005743">
    <property type="term" value="C:mitochondrial inner membrane"/>
    <property type="evidence" value="ECO:0007669"/>
    <property type="project" value="TreeGrafter"/>
</dbReference>
<dbReference type="Pfam" id="PF08695">
    <property type="entry name" value="Coa1"/>
    <property type="match status" value="1"/>
</dbReference>
<evidence type="ECO:0000256" key="1">
    <source>
        <dbReference type="SAM" id="Phobius"/>
    </source>
</evidence>
<organism evidence="2 3">
    <name type="scientific">Eublepharis macularius</name>
    <name type="common">Leopard gecko</name>
    <name type="synonym">Cyrtodactylus macularius</name>
    <dbReference type="NCBI Taxonomy" id="481883"/>
    <lineage>
        <taxon>Eukaryota</taxon>
        <taxon>Metazoa</taxon>
        <taxon>Chordata</taxon>
        <taxon>Craniata</taxon>
        <taxon>Vertebrata</taxon>
        <taxon>Euteleostomi</taxon>
        <taxon>Lepidosauria</taxon>
        <taxon>Squamata</taxon>
        <taxon>Bifurcata</taxon>
        <taxon>Gekkota</taxon>
        <taxon>Eublepharidae</taxon>
        <taxon>Eublepharinae</taxon>
        <taxon>Eublepharis</taxon>
    </lineage>
</organism>
<feature type="transmembrane region" description="Helical" evidence="1">
    <location>
        <begin position="12"/>
        <end position="30"/>
    </location>
</feature>
<dbReference type="GO" id="GO:0032981">
    <property type="term" value="P:mitochondrial respiratory chain complex I assembly"/>
    <property type="evidence" value="ECO:0007669"/>
    <property type="project" value="TreeGrafter"/>
</dbReference>
<dbReference type="Proteomes" id="UP001190640">
    <property type="component" value="Chromosome 11"/>
</dbReference>
<dbReference type="PANTHER" id="PTHR47148">
    <property type="entry name" value="CYTOCHROME C OXIDASE ASSEMBLY FACTOR 1 HOMOLOG"/>
    <property type="match status" value="1"/>
</dbReference>
<dbReference type="KEGG" id="emc:129337264"/>
<proteinExistence type="predicted"/>
<reference evidence="3" key="1">
    <citation type="submission" date="2025-08" db="UniProtKB">
        <authorList>
            <consortium name="RefSeq"/>
        </authorList>
    </citation>
    <scope>IDENTIFICATION</scope>
    <source>
        <tissue evidence="3">Blood</tissue>
    </source>
</reference>
<sequence length="139" mass="15730">MPASLKKLQQMAIYLGIVSGGGCALMYYFMQKSFARTQYYQQALEQLRMDPEALEALGAPPLKVHYIKLTDKYNCVDVSRAQIKIPVSGTKSAGYLHVSSAKDFSLNRWRLQEATLQLRNGHRVPVYHSSMKNAIQDDM</sequence>
<dbReference type="RefSeq" id="XP_054846807.1">
    <property type="nucleotide sequence ID" value="XM_054990832.1"/>
</dbReference>
<evidence type="ECO:0000313" key="3">
    <source>
        <dbReference type="RefSeq" id="XP_054846807.1"/>
    </source>
</evidence>
<dbReference type="GO" id="GO:0033617">
    <property type="term" value="P:mitochondrial respiratory chain complex IV assembly"/>
    <property type="evidence" value="ECO:0007669"/>
    <property type="project" value="TreeGrafter"/>
</dbReference>
<dbReference type="PANTHER" id="PTHR47148:SF1">
    <property type="entry name" value="CYTOCHROME C OXIDASE ASSEMBLY FACTOR 1 HOMOLOG"/>
    <property type="match status" value="1"/>
</dbReference>
<keyword evidence="1" id="KW-0812">Transmembrane</keyword>
<protein>
    <submittedName>
        <fullName evidence="3">Cytochrome c oxidase assembly factor 1 homolog</fullName>
    </submittedName>
</protein>